<evidence type="ECO:0008006" key="3">
    <source>
        <dbReference type="Google" id="ProtNLM"/>
    </source>
</evidence>
<organism evidence="1 2">
    <name type="scientific">Cellulophaga fucicola</name>
    <dbReference type="NCBI Taxonomy" id="76595"/>
    <lineage>
        <taxon>Bacteria</taxon>
        <taxon>Pseudomonadati</taxon>
        <taxon>Bacteroidota</taxon>
        <taxon>Flavobacteriia</taxon>
        <taxon>Flavobacteriales</taxon>
        <taxon>Flavobacteriaceae</taxon>
        <taxon>Cellulophaga</taxon>
    </lineage>
</organism>
<dbReference type="InterPro" id="IPR045444">
    <property type="entry name" value="DUF6503"/>
</dbReference>
<name>A0A1K1M194_9FLAO</name>
<keyword evidence="2" id="KW-1185">Reference proteome</keyword>
<dbReference type="Proteomes" id="UP000183257">
    <property type="component" value="Unassembled WGS sequence"/>
</dbReference>
<dbReference type="Pfam" id="PF20113">
    <property type="entry name" value="DUF6503"/>
    <property type="match status" value="1"/>
</dbReference>
<dbReference type="STRING" id="76595.SAMN05660313_00256"/>
<sequence length="245" mass="28262">MVKKTILFLLLIVIAACKNEKKEEITAQTIVDKSIDVSGGDLYKTKNISFEFRDKKYVLEQTDGKKVMKRIFMQDSSSITDIKAEKFSRLVNDSLVVVADSTAKKYDNAINSVFYFALLPYGLNDAAVTKEYLGEVTIKGKEYYKVKVTFSEEGGGDDFDDTYLYWFNKETFKPDYLAYKFFVNDGGMRFRVAYNERIVNGIRFVDYENYKPKTESDKILEIDSMYQNNGLELLSKIELKDISLD</sequence>
<proteinExistence type="predicted"/>
<reference evidence="2" key="1">
    <citation type="submission" date="2016-11" db="EMBL/GenBank/DDBJ databases">
        <authorList>
            <person name="Varghese N."/>
            <person name="Submissions S."/>
        </authorList>
    </citation>
    <scope>NUCLEOTIDE SEQUENCE [LARGE SCALE GENOMIC DNA]</scope>
    <source>
        <strain evidence="2">DSM 24786</strain>
    </source>
</reference>
<evidence type="ECO:0000313" key="1">
    <source>
        <dbReference type="EMBL" id="SFW16916.1"/>
    </source>
</evidence>
<accession>A0A1K1M194</accession>
<dbReference type="AlphaFoldDB" id="A0A1K1M194"/>
<dbReference type="EMBL" id="FPIY01000001">
    <property type="protein sequence ID" value="SFW16916.1"/>
    <property type="molecule type" value="Genomic_DNA"/>
</dbReference>
<protein>
    <recommendedName>
        <fullName evidence="3">Deoxyribose-phosphate aldolase</fullName>
    </recommendedName>
</protein>
<dbReference type="RefSeq" id="WP_072301949.1">
    <property type="nucleotide sequence ID" value="NZ_FPIY01000001.1"/>
</dbReference>
<gene>
    <name evidence="1" type="ORF">SAMN05660313_00256</name>
</gene>
<evidence type="ECO:0000313" key="2">
    <source>
        <dbReference type="Proteomes" id="UP000183257"/>
    </source>
</evidence>
<dbReference type="PROSITE" id="PS51257">
    <property type="entry name" value="PROKAR_LIPOPROTEIN"/>
    <property type="match status" value="1"/>
</dbReference>